<keyword evidence="11" id="KW-0482">Metalloprotease</keyword>
<evidence type="ECO:0000256" key="2">
    <source>
        <dbReference type="ARBA" id="ARBA00004651"/>
    </source>
</evidence>
<keyword evidence="5" id="KW-0645">Protease</keyword>
<dbReference type="EMBL" id="LBVU01000002">
    <property type="protein sequence ID" value="KKQ92512.1"/>
    <property type="molecule type" value="Genomic_DNA"/>
</dbReference>
<dbReference type="GO" id="GO:0006508">
    <property type="term" value="P:proteolysis"/>
    <property type="evidence" value="ECO:0007669"/>
    <property type="project" value="UniProtKB-KW"/>
</dbReference>
<dbReference type="AlphaFoldDB" id="A0A0G0LN64"/>
<dbReference type="PANTHER" id="PTHR35864:SF1">
    <property type="entry name" value="ZINC METALLOPROTEASE YWHC-RELATED"/>
    <property type="match status" value="1"/>
</dbReference>
<comment type="similarity">
    <text evidence="3">Belongs to the peptidase M50B family.</text>
</comment>
<evidence type="ECO:0000256" key="8">
    <source>
        <dbReference type="ARBA" id="ARBA00022801"/>
    </source>
</evidence>
<evidence type="ECO:0000256" key="4">
    <source>
        <dbReference type="ARBA" id="ARBA00022475"/>
    </source>
</evidence>
<reference evidence="15 16" key="1">
    <citation type="journal article" date="2015" name="Nature">
        <title>rRNA introns, odd ribosomes, and small enigmatic genomes across a large radiation of phyla.</title>
        <authorList>
            <person name="Brown C.T."/>
            <person name="Hug L.A."/>
            <person name="Thomas B.C."/>
            <person name="Sharon I."/>
            <person name="Castelle C.J."/>
            <person name="Singh A."/>
            <person name="Wilkins M.J."/>
            <person name="Williams K.H."/>
            <person name="Banfield J.F."/>
        </authorList>
    </citation>
    <scope>NUCLEOTIDE SEQUENCE [LARGE SCALE GENOMIC DNA]</scope>
</reference>
<feature type="transmembrane region" description="Helical" evidence="13">
    <location>
        <begin position="92"/>
        <end position="116"/>
    </location>
</feature>
<dbReference type="InterPro" id="IPR044537">
    <property type="entry name" value="Rip2-like"/>
</dbReference>
<dbReference type="GO" id="GO:0005886">
    <property type="term" value="C:plasma membrane"/>
    <property type="evidence" value="ECO:0007669"/>
    <property type="project" value="UniProtKB-SubCell"/>
</dbReference>
<evidence type="ECO:0000256" key="3">
    <source>
        <dbReference type="ARBA" id="ARBA00007931"/>
    </source>
</evidence>
<keyword evidence="7" id="KW-0479">Metal-binding</keyword>
<comment type="subcellular location">
    <subcellularLocation>
        <location evidence="2">Cell membrane</location>
        <topology evidence="2">Multi-pass membrane protein</topology>
    </subcellularLocation>
</comment>
<keyword evidence="6 13" id="KW-0812">Transmembrane</keyword>
<keyword evidence="9" id="KW-0862">Zinc</keyword>
<protein>
    <submittedName>
        <fullName evidence="15">Peptidase</fullName>
    </submittedName>
</protein>
<comment type="cofactor">
    <cofactor evidence="1">
        <name>Zn(2+)</name>
        <dbReference type="ChEBI" id="CHEBI:29105"/>
    </cofactor>
</comment>
<evidence type="ECO:0000256" key="7">
    <source>
        <dbReference type="ARBA" id="ARBA00022723"/>
    </source>
</evidence>
<feature type="domain" description="Peptidase M50" evidence="14">
    <location>
        <begin position="122"/>
        <end position="179"/>
    </location>
</feature>
<dbReference type="GO" id="GO:0046872">
    <property type="term" value="F:metal ion binding"/>
    <property type="evidence" value="ECO:0007669"/>
    <property type="project" value="UniProtKB-KW"/>
</dbReference>
<dbReference type="CDD" id="cd06158">
    <property type="entry name" value="S2P-M50_like_1"/>
    <property type="match status" value="1"/>
</dbReference>
<feature type="transmembrane region" description="Helical" evidence="13">
    <location>
        <begin position="53"/>
        <end position="71"/>
    </location>
</feature>
<sequence>MELLLIILGIAGLAYTIIIHEVAHGWVANRLGDPTARLTGRLTLNPIPHIDPLGTIIVPLLMYFSPAHFVFGWAKPVPIDPYNLKNPKKDTLLIALAGPLSNIILAVILAIIFWLIPMPQIFADLVKTMVGLNVGLAVFNLIPVSPLDGEKILVGLLPDKEAREFEYFMNKFGFILLAFLIFPIFGGVSLISPILYPIINFILNLLIPGFPRY</sequence>
<feature type="transmembrane region" description="Helical" evidence="13">
    <location>
        <begin position="128"/>
        <end position="147"/>
    </location>
</feature>
<evidence type="ECO:0000259" key="14">
    <source>
        <dbReference type="Pfam" id="PF02163"/>
    </source>
</evidence>
<dbReference type="GO" id="GO:0008237">
    <property type="term" value="F:metallopeptidase activity"/>
    <property type="evidence" value="ECO:0007669"/>
    <property type="project" value="UniProtKB-KW"/>
</dbReference>
<evidence type="ECO:0000256" key="9">
    <source>
        <dbReference type="ARBA" id="ARBA00022833"/>
    </source>
</evidence>
<dbReference type="Pfam" id="PF02163">
    <property type="entry name" value="Peptidase_M50"/>
    <property type="match status" value="2"/>
</dbReference>
<keyword evidence="10 13" id="KW-1133">Transmembrane helix</keyword>
<evidence type="ECO:0000256" key="6">
    <source>
        <dbReference type="ARBA" id="ARBA00022692"/>
    </source>
</evidence>
<keyword evidence="4" id="KW-1003">Cell membrane</keyword>
<dbReference type="Proteomes" id="UP000034774">
    <property type="component" value="Unassembled WGS sequence"/>
</dbReference>
<dbReference type="STRING" id="1618572.UT17_C0002G0175"/>
<evidence type="ECO:0000256" key="1">
    <source>
        <dbReference type="ARBA" id="ARBA00001947"/>
    </source>
</evidence>
<evidence type="ECO:0000256" key="12">
    <source>
        <dbReference type="ARBA" id="ARBA00023136"/>
    </source>
</evidence>
<dbReference type="InterPro" id="IPR008915">
    <property type="entry name" value="Peptidase_M50"/>
</dbReference>
<feature type="transmembrane region" description="Helical" evidence="13">
    <location>
        <begin position="168"/>
        <end position="188"/>
    </location>
</feature>
<evidence type="ECO:0000313" key="16">
    <source>
        <dbReference type="Proteomes" id="UP000034774"/>
    </source>
</evidence>
<dbReference type="PANTHER" id="PTHR35864">
    <property type="entry name" value="ZINC METALLOPROTEASE MJ0611-RELATED"/>
    <property type="match status" value="1"/>
</dbReference>
<organism evidence="15 16">
    <name type="scientific">Candidatus Woesebacteria bacterium GW2011_GWB1_39_10</name>
    <dbReference type="NCBI Taxonomy" id="1618572"/>
    <lineage>
        <taxon>Bacteria</taxon>
        <taxon>Candidatus Woeseibacteriota</taxon>
    </lineage>
</organism>
<evidence type="ECO:0000256" key="11">
    <source>
        <dbReference type="ARBA" id="ARBA00023049"/>
    </source>
</evidence>
<comment type="caution">
    <text evidence="15">The sequence shown here is derived from an EMBL/GenBank/DDBJ whole genome shotgun (WGS) entry which is preliminary data.</text>
</comment>
<gene>
    <name evidence="15" type="ORF">UT17_C0002G0175</name>
</gene>
<keyword evidence="8" id="KW-0378">Hydrolase</keyword>
<feature type="domain" description="Peptidase M50" evidence="14">
    <location>
        <begin position="10"/>
        <end position="115"/>
    </location>
</feature>
<keyword evidence="12 13" id="KW-0472">Membrane</keyword>
<proteinExistence type="inferred from homology"/>
<evidence type="ECO:0000256" key="5">
    <source>
        <dbReference type="ARBA" id="ARBA00022670"/>
    </source>
</evidence>
<evidence type="ECO:0000256" key="10">
    <source>
        <dbReference type="ARBA" id="ARBA00022989"/>
    </source>
</evidence>
<evidence type="ECO:0000313" key="15">
    <source>
        <dbReference type="EMBL" id="KKQ92512.1"/>
    </source>
</evidence>
<evidence type="ECO:0000256" key="13">
    <source>
        <dbReference type="SAM" id="Phobius"/>
    </source>
</evidence>
<accession>A0A0G0LN64</accession>
<name>A0A0G0LN64_9BACT</name>
<dbReference type="InterPro" id="IPR052348">
    <property type="entry name" value="Metallopeptidase_M50B"/>
</dbReference>